<dbReference type="EMBL" id="SSTG01000114">
    <property type="protein sequence ID" value="THG46106.1"/>
    <property type="molecule type" value="Genomic_DNA"/>
</dbReference>
<protein>
    <submittedName>
        <fullName evidence="1">Uncharacterized protein</fullName>
    </submittedName>
</protein>
<evidence type="ECO:0000313" key="1">
    <source>
        <dbReference type="EMBL" id="THG46106.1"/>
    </source>
</evidence>
<organism evidence="1 2">
    <name type="scientific">Muribaculum caecicola</name>
    <dbReference type="NCBI Taxonomy" id="3038144"/>
    <lineage>
        <taxon>Bacteria</taxon>
        <taxon>Pseudomonadati</taxon>
        <taxon>Bacteroidota</taxon>
        <taxon>Bacteroidia</taxon>
        <taxon>Bacteroidales</taxon>
        <taxon>Muribaculaceae</taxon>
        <taxon>Muribaculum</taxon>
    </lineage>
</organism>
<proteinExistence type="predicted"/>
<comment type="caution">
    <text evidence="1">The sequence shown here is derived from an EMBL/GenBank/DDBJ whole genome shotgun (WGS) entry which is preliminary data.</text>
</comment>
<keyword evidence="2" id="KW-1185">Reference proteome</keyword>
<name>A0AC61S4A8_9BACT</name>
<dbReference type="Proteomes" id="UP000305401">
    <property type="component" value="Unassembled WGS sequence"/>
</dbReference>
<reference evidence="1" key="1">
    <citation type="submission" date="2019-04" db="EMBL/GenBank/DDBJ databases">
        <title>Microbes associate with the intestines of laboratory mice.</title>
        <authorList>
            <person name="Navarre W."/>
            <person name="Wong E."/>
            <person name="Huang K.C."/>
            <person name="Tropini C."/>
            <person name="Ng K."/>
            <person name="Yu B."/>
        </authorList>
    </citation>
    <scope>NUCLEOTIDE SEQUENCE</scope>
    <source>
        <strain evidence="1">NM86_A22</strain>
    </source>
</reference>
<feature type="non-terminal residue" evidence="1">
    <location>
        <position position="369"/>
    </location>
</feature>
<evidence type="ECO:0000313" key="2">
    <source>
        <dbReference type="Proteomes" id="UP000305401"/>
    </source>
</evidence>
<gene>
    <name evidence="1" type="ORF">E5990_08440</name>
</gene>
<sequence>MKIRSILSGFAIFAAIAAYAATPYSLGLEDNLPEGTGFSAQTWDDNAKCWNLTGGKNDFDKVRPTVQCKPLTEKLDADLTVLAFDYKSDTPVGNFQMVVYNSGSNATGSPRKSSYIIKMPASEQWRTVRINIKAARGGLTKLGVPKQYITMAFMDLQCPSNMSLKNIRFEQDVYPPVEQNLVPGKDNLVEAENFNTSVSQATHTSRYFNTAALPKYKNPVPGKFPIYAFTSVSFETVDEFEGVTGPRAWELLMQKKYKDLAEAGFNITEGCAYSGVDRAALFPGQTINTDEPIDLFEGLDLKIMLRAGLDSPSDRKNVVGFAKNSPRLAGYCIKDEPHVKDLDAMGSKLAAVRDLDDEHLLYGNLLHIN</sequence>
<accession>A0AC61S4A8</accession>